<evidence type="ECO:0000313" key="2">
    <source>
        <dbReference type="Proteomes" id="UP000005713"/>
    </source>
</evidence>
<evidence type="ECO:0000313" key="1">
    <source>
        <dbReference type="EMBL" id="EBA07202.1"/>
    </source>
</evidence>
<reference evidence="1 2" key="1">
    <citation type="submission" date="2006-06" db="EMBL/GenBank/DDBJ databases">
        <authorList>
            <person name="Moran M.A."/>
            <person name="Ferriera S."/>
            <person name="Johnson J."/>
            <person name="Kravitz S."/>
            <person name="Beeson K."/>
            <person name="Sutton G."/>
            <person name="Rogers Y.-H."/>
            <person name="Friedman R."/>
            <person name="Frazier M."/>
            <person name="Venter J.C."/>
        </authorList>
    </citation>
    <scope>NUCLEOTIDE SEQUENCE [LARGE SCALE GENOMIC DNA]</scope>
    <source>
        <strain evidence="1 2">E-37</strain>
    </source>
</reference>
<protein>
    <submittedName>
        <fullName evidence="1">Uncharacterized protein</fullName>
    </submittedName>
</protein>
<dbReference type="AlphaFoldDB" id="A3K652"/>
<gene>
    <name evidence="1" type="ORF">SSE37_06184</name>
</gene>
<accession>A3K652</accession>
<organism evidence="1 2">
    <name type="scientific">Sagittula stellata (strain ATCC 700073 / DSM 11524 / E-37)</name>
    <dbReference type="NCBI Taxonomy" id="388399"/>
    <lineage>
        <taxon>Bacteria</taxon>
        <taxon>Pseudomonadati</taxon>
        <taxon>Pseudomonadota</taxon>
        <taxon>Alphaproteobacteria</taxon>
        <taxon>Rhodobacterales</taxon>
        <taxon>Roseobacteraceae</taxon>
        <taxon>Sagittula</taxon>
    </lineage>
</organism>
<keyword evidence="2" id="KW-1185">Reference proteome</keyword>
<comment type="caution">
    <text evidence="1">The sequence shown here is derived from an EMBL/GenBank/DDBJ whole genome shotgun (WGS) entry which is preliminary data.</text>
</comment>
<name>A3K652_SAGS3</name>
<dbReference type="EMBL" id="AAYA01000010">
    <property type="protein sequence ID" value="EBA07202.1"/>
    <property type="molecule type" value="Genomic_DNA"/>
</dbReference>
<dbReference type="Proteomes" id="UP000005713">
    <property type="component" value="Unassembled WGS sequence"/>
</dbReference>
<proteinExistence type="predicted"/>
<sequence>MCDKLLQDSQIYKIYNNILCQGEADLLLLKMLQPIQFPEIENRCDRLIFKI</sequence>